<keyword evidence="2" id="KW-0067">ATP-binding</keyword>
<gene>
    <name evidence="4" type="ORF">BB934_34830</name>
</gene>
<dbReference type="Gene3D" id="3.30.70.1230">
    <property type="entry name" value="Nucleotide cyclase"/>
    <property type="match status" value="1"/>
</dbReference>
<evidence type="ECO:0000259" key="3">
    <source>
        <dbReference type="Pfam" id="PF13191"/>
    </source>
</evidence>
<organism evidence="4">
    <name type="scientific">Microvirga ossetica</name>
    <dbReference type="NCBI Taxonomy" id="1882682"/>
    <lineage>
        <taxon>Bacteria</taxon>
        <taxon>Pseudomonadati</taxon>
        <taxon>Pseudomonadota</taxon>
        <taxon>Alphaproteobacteria</taxon>
        <taxon>Hyphomicrobiales</taxon>
        <taxon>Methylobacteriaceae</taxon>
        <taxon>Microvirga</taxon>
    </lineage>
</organism>
<evidence type="ECO:0000313" key="4">
    <source>
        <dbReference type="EMBL" id="ANY83450.1"/>
    </source>
</evidence>
<proteinExistence type="predicted"/>
<protein>
    <recommendedName>
        <fullName evidence="3">Orc1-like AAA ATPase domain-containing protein</fullName>
    </recommendedName>
</protein>
<dbReference type="Pfam" id="PF13191">
    <property type="entry name" value="AAA_16"/>
    <property type="match status" value="1"/>
</dbReference>
<dbReference type="PANTHER" id="PTHR16305:SF28">
    <property type="entry name" value="GUANYLATE CYCLASE DOMAIN-CONTAINING PROTEIN"/>
    <property type="match status" value="1"/>
</dbReference>
<dbReference type="EMBL" id="CP016618">
    <property type="protein sequence ID" value="ANY83450.1"/>
    <property type="molecule type" value="Genomic_DNA"/>
</dbReference>
<geneLocation type="plasmid" evidence="4">
    <name>unnamed3</name>
</geneLocation>
<dbReference type="InterPro" id="IPR029787">
    <property type="entry name" value="Nucleotide_cyclase"/>
</dbReference>
<dbReference type="GO" id="GO:0005524">
    <property type="term" value="F:ATP binding"/>
    <property type="evidence" value="ECO:0007669"/>
    <property type="project" value="UniProtKB-KW"/>
</dbReference>
<sequence length="1281" mass="140916">MLGLLDIRVLGDFHVGRDGIPIGLPPSKKTRALLAYLAVTGRSHRRERLCELFWDVPDDPRGALRWSLSKMRQILGRGSETCLIADRNTVTLTPDAIKLDFARVGTLHKDDLSSRETAELEEMATLYRGGFLADLSLPRCPDFEAWRIALANEVDLGRIRLLQELICRFAEVPERALPYGHALQSIVSQNSQVAKQVEALGEAALQSVLKPNAVIAPGAAIEAQTHVSDHEIVHSDQTITPTPMTPVATDETRKQVSVLVVEIVIPLLARDDTDPEVFLEAIEPLLDLATNVVEQRGGIIVTRGQADLTAIFGAVAPVEDHALQAAQTALAVSRAIQHLADQATQVKAATDTGEAIVRTRTLPQGSRVEVNGPPVRVAQRLAQALRHEIIVATARTREATGGFLIMESLDASADLSPEREQQVYRVVGENQALSRWQLRAGQRLTPLIGRAAELRTICQAWQRAQRGQGQVVGLVAGPGLGKSRLAHEFVARQQDKGAVVLESGALEADSNASFIVLKRLLHSLLGVGAGAPAEAVAAKLTTRLRERGAEARVLSPLLFVLDLPIEDREWIVLSAADRARRARDATAVLLSLEAQQQPIVVLIEDLHWVDPESEAAITRIVASISHQPILLLATYRPEYRHDWLQRGSFLQVGLDQLEPGNVDAFLRSLIGDDPSVSHLIPLVAERTGGIPLFMEEVVRSLVQSGQLVGPPGSYSAQEAITKLDVPATVQSVIAARIGQLQERDRWALQIAAVIGREIPVDLLGQITGFDHRQLESSLTCLQRAGFISEKQVFPAGVYIFRHSLIEDVAYRSLVGSTRRGIHGRVLELMEIDHAEHLGEILESLSEHAVRAESWTKAVDYLLRAARRALQRSAHQTALAFLRRGLEIAARWPETAERFRIELQYQETCGVAWMAAKGWGAREVSEAYERAEALCHLLDDRAELFTILRGRAQYYMISGQPKSAQKIAEKCAETSLGSPDNGVAIETHHMFWTNGFFMGDYATAGAHAEHAIGRYQPERDHSLTFQYSGHDPGVCSRCMSGLVLWQQGHLERATIRCTEAMQLAEKLAHPLTTALAYWGMSYLHIFRREPDLALLWAEREIEVCDEYMLPLLRSQGVFQVGWATAQLGELDLGIEQMEQGVQAIRATGAEMGLPYFLGLLGETYSTARETGKALATIGAAIKSAEQNGARFQLSELLRMRAHALARGRYSNSDEIERTFRTAIESARSQGALMPELRAATSLAGYLTETERRSEARELLRSYGDFIRATPGCTDIDAAAELL</sequence>
<dbReference type="GO" id="GO:0004016">
    <property type="term" value="F:adenylate cyclase activity"/>
    <property type="evidence" value="ECO:0007669"/>
    <property type="project" value="TreeGrafter"/>
</dbReference>
<dbReference type="InterPro" id="IPR011990">
    <property type="entry name" value="TPR-like_helical_dom_sf"/>
</dbReference>
<dbReference type="InterPro" id="IPR041664">
    <property type="entry name" value="AAA_16"/>
</dbReference>
<dbReference type="SUPFAM" id="SSF48452">
    <property type="entry name" value="TPR-like"/>
    <property type="match status" value="1"/>
</dbReference>
<dbReference type="InterPro" id="IPR027417">
    <property type="entry name" value="P-loop_NTPase"/>
</dbReference>
<keyword evidence="1" id="KW-0547">Nucleotide-binding</keyword>
<dbReference type="Gene3D" id="3.40.50.300">
    <property type="entry name" value="P-loop containing nucleotide triphosphate hydrolases"/>
    <property type="match status" value="1"/>
</dbReference>
<evidence type="ECO:0000256" key="2">
    <source>
        <dbReference type="ARBA" id="ARBA00022840"/>
    </source>
</evidence>
<feature type="domain" description="Orc1-like AAA ATPase" evidence="3">
    <location>
        <begin position="446"/>
        <end position="631"/>
    </location>
</feature>
<dbReference type="Gene3D" id="1.10.10.10">
    <property type="entry name" value="Winged helix-like DNA-binding domain superfamily/Winged helix DNA-binding domain"/>
    <property type="match status" value="1"/>
</dbReference>
<dbReference type="GO" id="GO:0005737">
    <property type="term" value="C:cytoplasm"/>
    <property type="evidence" value="ECO:0007669"/>
    <property type="project" value="TreeGrafter"/>
</dbReference>
<dbReference type="SUPFAM" id="SSF55073">
    <property type="entry name" value="Nucleotide cyclase"/>
    <property type="match status" value="1"/>
</dbReference>
<dbReference type="Gene3D" id="1.25.40.10">
    <property type="entry name" value="Tetratricopeptide repeat domain"/>
    <property type="match status" value="1"/>
</dbReference>
<dbReference type="InterPro" id="IPR036388">
    <property type="entry name" value="WH-like_DNA-bd_sf"/>
</dbReference>
<name>A0A1B2ETZ9_9HYPH</name>
<dbReference type="KEGG" id="moc:BB934_34830"/>
<accession>A0A1B2ETZ9</accession>
<dbReference type="SUPFAM" id="SSF52540">
    <property type="entry name" value="P-loop containing nucleoside triphosphate hydrolases"/>
    <property type="match status" value="1"/>
</dbReference>
<keyword evidence="4" id="KW-0614">Plasmid</keyword>
<dbReference type="PANTHER" id="PTHR16305">
    <property type="entry name" value="TESTICULAR SOLUBLE ADENYLYL CYCLASE"/>
    <property type="match status" value="1"/>
</dbReference>
<evidence type="ECO:0000256" key="1">
    <source>
        <dbReference type="ARBA" id="ARBA00022741"/>
    </source>
</evidence>
<reference evidence="4" key="1">
    <citation type="submission" date="2016-07" db="EMBL/GenBank/DDBJ databases">
        <title>Microvirga ossetica sp. nov. a new species of rhizobia isolated from root nodules of the legume species Vicia alpestris Steven originated from North Ossetia region in the Caucasus.</title>
        <authorList>
            <person name="Safronova V.I."/>
            <person name="Kuznetsova I.G."/>
            <person name="Sazanova A.L."/>
            <person name="Belimov A."/>
            <person name="Andronov E."/>
            <person name="Osledkin Y.S."/>
            <person name="Onishchuk O.P."/>
            <person name="Kurchak O.N."/>
            <person name="Shaposhnikov A.I."/>
            <person name="Willems A."/>
            <person name="Tikhonovich I.A."/>
        </authorList>
    </citation>
    <scope>NUCLEOTIDE SEQUENCE [LARGE SCALE GENOMIC DNA]</scope>
    <source>
        <strain evidence="4">V5/3M</strain>
        <plasmid evidence="4">unnamed3</plasmid>
    </source>
</reference>